<evidence type="ECO:0000313" key="3">
    <source>
        <dbReference type="Proteomes" id="UP000824166"/>
    </source>
</evidence>
<organism evidence="2 3">
    <name type="scientific">Paenarthrobacter aromaticivorans</name>
    <dbReference type="NCBI Taxonomy" id="2849150"/>
    <lineage>
        <taxon>Bacteria</taxon>
        <taxon>Bacillati</taxon>
        <taxon>Actinomycetota</taxon>
        <taxon>Actinomycetes</taxon>
        <taxon>Micrococcales</taxon>
        <taxon>Micrococcaceae</taxon>
        <taxon>Paenarthrobacter</taxon>
    </lineage>
</organism>
<evidence type="ECO:0000313" key="2">
    <source>
        <dbReference type="EMBL" id="MBU8868040.1"/>
    </source>
</evidence>
<feature type="region of interest" description="Disordered" evidence="1">
    <location>
        <begin position="739"/>
        <end position="767"/>
    </location>
</feature>
<accession>A0ABS6I8I3</accession>
<feature type="region of interest" description="Disordered" evidence="1">
    <location>
        <begin position="1"/>
        <end position="23"/>
    </location>
</feature>
<feature type="compositionally biased region" description="Basic residues" evidence="1">
    <location>
        <begin position="756"/>
        <end position="767"/>
    </location>
</feature>
<dbReference type="RefSeq" id="WP_216926148.1">
    <property type="nucleotide sequence ID" value="NZ_JAHOPC010000011.1"/>
</dbReference>
<protein>
    <submittedName>
        <fullName evidence="2">Uncharacterized protein</fullName>
    </submittedName>
</protein>
<reference evidence="2 3" key="1">
    <citation type="submission" date="2021-06" db="EMBL/GenBank/DDBJ databases">
        <authorList>
            <person name="Jeong J.W."/>
        </authorList>
    </citation>
    <scope>NUCLEOTIDE SEQUENCE [LARGE SCALE GENOMIC DNA]</scope>
    <source>
        <strain evidence="2 3">MMS21-TAE1-1</strain>
    </source>
</reference>
<dbReference type="EMBL" id="JAHOPC010000011">
    <property type="protein sequence ID" value="MBU8868040.1"/>
    <property type="molecule type" value="Genomic_DNA"/>
</dbReference>
<feature type="compositionally biased region" description="Polar residues" evidence="1">
    <location>
        <begin position="1"/>
        <end position="11"/>
    </location>
</feature>
<sequence length="767" mass="83673">MDTPNVPSTHYSPVPHHPNETPFPTAFEPHAFGSRAFEPQPSTLTWPSEDWWRCWRSAPVSGRYEGNQASSGPVGSALDLRLDVDPRQGVESPVLNKVSGDLYNTRWVKAGGVNQLVKTYVESWIVDAPVVTMTHADAHITGTVRYWKGTHPATTVEITVSWSHGAITGAVATFTAGGVAGQPYACAYRSGCFRDVNLELDYCSSVDVDPKVPIYNSHAHNNRPADLSERTLSIESSYKDAGVAVTIDPVHTVIDDSAAGFASWNVGELHDAMETSFGKFNSGWPAWNLWGVQAGIFDTAGVGGIMFDAAAGFGGAGRGPDRQGFAIFRNHTWFTNLVSNPTTQDQAWAMRHFLYTWVHEAGHAFNFLHAWDKARPDSLSWMNYDWKYDQRNGTDTFWANFRFRFDDDELLHMRHGDRASVIMGGDPWASGGHLESPPGAMTVSGPGSDVELTLTGKDHFDYMEPVALEFRLRNTSDAPVLVDGRLDPRYGNTTVYVQKPDGTVVLHESVVCFYGIPDMVMLSPAAPSGGSDGSDRYSQLVQLAYGTVGFVFDKPGQYLVRAVYSTDGLVQASNTWPLRVGFPVTKEEDRFAPEFFTREVGLTLAFEGSMSPHLSKGLDTLVEAAERFSGEPLGVKAATAVAQSVGDDFFRRKDDKMVKHHSADPERALALTDAGLAKYQQEGGASSNLAYRNLVELRTELHVKADNPAAAKSEVETLAKDLGSRGVNPTVLAQVKELVPSAAVRSTGTPPTPAARSRRSAPRKPAK</sequence>
<evidence type="ECO:0000256" key="1">
    <source>
        <dbReference type="SAM" id="MobiDB-lite"/>
    </source>
</evidence>
<proteinExistence type="predicted"/>
<dbReference type="Proteomes" id="UP000824166">
    <property type="component" value="Unassembled WGS sequence"/>
</dbReference>
<keyword evidence="3" id="KW-1185">Reference proteome</keyword>
<comment type="caution">
    <text evidence="2">The sequence shown here is derived from an EMBL/GenBank/DDBJ whole genome shotgun (WGS) entry which is preliminary data.</text>
</comment>
<gene>
    <name evidence="2" type="ORF">KSW38_17260</name>
</gene>
<name>A0ABS6I8I3_9MICC</name>